<sequence length="97" mass="11138">MSFKIYVGNLNYQTSEDSLRDAFEQYGEVESVKIITDRDSGYSKGFGFVEMAEQEAGEAVISALNQQQLDGRQIRVNQANERGSDRPRRNRSDSYRY</sequence>
<evidence type="ECO:0000313" key="5">
    <source>
        <dbReference type="Proteomes" id="UP001466331"/>
    </source>
</evidence>
<dbReference type="RefSeq" id="WP_420068450.1">
    <property type="nucleotide sequence ID" value="NZ_JBCHKQ010000001.1"/>
</dbReference>
<feature type="region of interest" description="Disordered" evidence="2">
    <location>
        <begin position="72"/>
        <end position="97"/>
    </location>
</feature>
<feature type="domain" description="RRM" evidence="3">
    <location>
        <begin position="3"/>
        <end position="81"/>
    </location>
</feature>
<feature type="compositionally biased region" description="Basic and acidic residues" evidence="2">
    <location>
        <begin position="82"/>
        <end position="97"/>
    </location>
</feature>
<dbReference type="Proteomes" id="UP001466331">
    <property type="component" value="Unassembled WGS sequence"/>
</dbReference>
<dbReference type="PROSITE" id="PS50102">
    <property type="entry name" value="RRM"/>
    <property type="match status" value="1"/>
</dbReference>
<name>A0ABU9U948_9SPIR</name>
<evidence type="ECO:0000313" key="4">
    <source>
        <dbReference type="EMBL" id="MEM5946996.1"/>
    </source>
</evidence>
<keyword evidence="1" id="KW-0694">RNA-binding</keyword>
<evidence type="ECO:0000256" key="1">
    <source>
        <dbReference type="ARBA" id="ARBA00022884"/>
    </source>
</evidence>
<dbReference type="SUPFAM" id="SSF54928">
    <property type="entry name" value="RNA-binding domain, RBD"/>
    <property type="match status" value="1"/>
</dbReference>
<feature type="compositionally biased region" description="Polar residues" evidence="2">
    <location>
        <begin position="72"/>
        <end position="81"/>
    </location>
</feature>
<evidence type="ECO:0000259" key="3">
    <source>
        <dbReference type="PROSITE" id="PS50102"/>
    </source>
</evidence>
<dbReference type="EMBL" id="JBCHKQ010000001">
    <property type="protein sequence ID" value="MEM5946996.1"/>
    <property type="molecule type" value="Genomic_DNA"/>
</dbReference>
<reference evidence="4 5" key="1">
    <citation type="submission" date="2024-03" db="EMBL/GenBank/DDBJ databases">
        <title>Ignisphaera cupida sp. nov., a hyperthermophilic hydrolytic archaeon from a hot spring of Kamchatka, and proposal of Ignisphaeraceae fam. nov.</title>
        <authorList>
            <person name="Podosokorskaya O.A."/>
            <person name="Elcheninov A.G."/>
            <person name="Maltseva A.I."/>
            <person name="Zayulina K.S."/>
            <person name="Novikov A."/>
            <person name="Merkel A.Y."/>
        </authorList>
    </citation>
    <scope>NUCLEOTIDE SEQUENCE [LARGE SCALE GENOMIC DNA]</scope>
    <source>
        <strain evidence="4 5">38H-sp</strain>
    </source>
</reference>
<dbReference type="PANTHER" id="PTHR48027">
    <property type="entry name" value="HETEROGENEOUS NUCLEAR RIBONUCLEOPROTEIN 87F-RELATED"/>
    <property type="match status" value="1"/>
</dbReference>
<organism evidence="4 5">
    <name type="scientific">Rarispira pelagica</name>
    <dbReference type="NCBI Taxonomy" id="3141764"/>
    <lineage>
        <taxon>Bacteria</taxon>
        <taxon>Pseudomonadati</taxon>
        <taxon>Spirochaetota</taxon>
        <taxon>Spirochaetia</taxon>
        <taxon>Winmispirales</taxon>
        <taxon>Winmispiraceae</taxon>
        <taxon>Rarispira</taxon>
    </lineage>
</organism>
<dbReference type="Gene3D" id="3.30.70.330">
    <property type="match status" value="1"/>
</dbReference>
<proteinExistence type="predicted"/>
<dbReference type="InterPro" id="IPR048289">
    <property type="entry name" value="RRM2_NsCP33-like"/>
</dbReference>
<dbReference type="SMART" id="SM00360">
    <property type="entry name" value="RRM"/>
    <property type="match status" value="1"/>
</dbReference>
<evidence type="ECO:0000256" key="2">
    <source>
        <dbReference type="SAM" id="MobiDB-lite"/>
    </source>
</evidence>
<dbReference type="InterPro" id="IPR035979">
    <property type="entry name" value="RBD_domain_sf"/>
</dbReference>
<dbReference type="InterPro" id="IPR052462">
    <property type="entry name" value="SLIRP/GR-RBP-like"/>
</dbReference>
<keyword evidence="5" id="KW-1185">Reference proteome</keyword>
<dbReference type="CDD" id="cd21608">
    <property type="entry name" value="RRM2_NsCP33_like"/>
    <property type="match status" value="1"/>
</dbReference>
<dbReference type="Pfam" id="PF00076">
    <property type="entry name" value="RRM_1"/>
    <property type="match status" value="1"/>
</dbReference>
<protein>
    <submittedName>
        <fullName evidence="4">RNA-binding protein</fullName>
    </submittedName>
</protein>
<dbReference type="InterPro" id="IPR000504">
    <property type="entry name" value="RRM_dom"/>
</dbReference>
<accession>A0ABU9U948</accession>
<comment type="caution">
    <text evidence="4">The sequence shown here is derived from an EMBL/GenBank/DDBJ whole genome shotgun (WGS) entry which is preliminary data.</text>
</comment>
<dbReference type="InterPro" id="IPR012677">
    <property type="entry name" value="Nucleotide-bd_a/b_plait_sf"/>
</dbReference>
<gene>
    <name evidence="4" type="ORF">WKV44_00395</name>
</gene>